<proteinExistence type="predicted"/>
<name>A0ABP9C0D4_9FLAO</name>
<dbReference type="Proteomes" id="UP001501433">
    <property type="component" value="Unassembled WGS sequence"/>
</dbReference>
<keyword evidence="2" id="KW-1185">Reference proteome</keyword>
<evidence type="ECO:0008006" key="3">
    <source>
        <dbReference type="Google" id="ProtNLM"/>
    </source>
</evidence>
<sequence>MGYFKNKSHISVNSKINLMKKLTFSAFVFAVLCFTGCGSDDDNKNVIEACQTCNLEILGETIISEFCDNGDGTITITAFGQEEIEELDEGVTFAEFIAAYEEFGAICN</sequence>
<gene>
    <name evidence="1" type="ORF">GCM10023330_04930</name>
</gene>
<accession>A0ABP9C0D4</accession>
<protein>
    <recommendedName>
        <fullName evidence="3">Lipoprotein</fullName>
    </recommendedName>
</protein>
<comment type="caution">
    <text evidence="1">The sequence shown here is derived from an EMBL/GenBank/DDBJ whole genome shotgun (WGS) entry which is preliminary data.</text>
</comment>
<organism evidence="1 2">
    <name type="scientific">Litoribaculum gwangyangense</name>
    <dbReference type="NCBI Taxonomy" id="1130722"/>
    <lineage>
        <taxon>Bacteria</taxon>
        <taxon>Pseudomonadati</taxon>
        <taxon>Bacteroidota</taxon>
        <taxon>Flavobacteriia</taxon>
        <taxon>Flavobacteriales</taxon>
        <taxon>Flavobacteriaceae</taxon>
        <taxon>Litoribaculum</taxon>
    </lineage>
</organism>
<dbReference type="EMBL" id="BAABJW010000001">
    <property type="protein sequence ID" value="GAA4801941.1"/>
    <property type="molecule type" value="Genomic_DNA"/>
</dbReference>
<reference evidence="2" key="1">
    <citation type="journal article" date="2019" name="Int. J. Syst. Evol. Microbiol.">
        <title>The Global Catalogue of Microorganisms (GCM) 10K type strain sequencing project: providing services to taxonomists for standard genome sequencing and annotation.</title>
        <authorList>
            <consortium name="The Broad Institute Genomics Platform"/>
            <consortium name="The Broad Institute Genome Sequencing Center for Infectious Disease"/>
            <person name="Wu L."/>
            <person name="Ma J."/>
        </authorList>
    </citation>
    <scope>NUCLEOTIDE SEQUENCE [LARGE SCALE GENOMIC DNA]</scope>
    <source>
        <strain evidence="2">JCM 18325</strain>
    </source>
</reference>
<evidence type="ECO:0000313" key="1">
    <source>
        <dbReference type="EMBL" id="GAA4801941.1"/>
    </source>
</evidence>
<evidence type="ECO:0000313" key="2">
    <source>
        <dbReference type="Proteomes" id="UP001501433"/>
    </source>
</evidence>